<accession>A0A8E2JSM1</accession>
<proteinExistence type="predicted"/>
<dbReference type="Gene3D" id="3.40.50.880">
    <property type="match status" value="1"/>
</dbReference>
<sequence>MSVCAGVLPLAQAGLLRNKSAAAPPPLLPSLRHGFPDTAWEEARWVCDAGVWSCGVVVGGVEMMAAWMREYFWDRGEAVEWVLRAAGQQQQQQQQQQRQQQNTGDGELPFGGVGSRELPRQAGLVVGGGVQGLTTRWGGE</sequence>
<dbReference type="InterPro" id="IPR052158">
    <property type="entry name" value="INH-QAR"/>
</dbReference>
<feature type="region of interest" description="Disordered" evidence="1">
    <location>
        <begin position="89"/>
        <end position="124"/>
    </location>
</feature>
<evidence type="ECO:0000256" key="1">
    <source>
        <dbReference type="SAM" id="MobiDB-lite"/>
    </source>
</evidence>
<dbReference type="SUPFAM" id="SSF52317">
    <property type="entry name" value="Class I glutamine amidotransferase-like"/>
    <property type="match status" value="1"/>
</dbReference>
<evidence type="ECO:0000313" key="3">
    <source>
        <dbReference type="Proteomes" id="UP000250140"/>
    </source>
</evidence>
<name>A0A8E2JSM1_9PEZI</name>
<dbReference type="Proteomes" id="UP000250140">
    <property type="component" value="Unassembled WGS sequence"/>
</dbReference>
<protein>
    <submittedName>
        <fullName evidence="2">Uncharacterized protein</fullName>
    </submittedName>
</protein>
<organism evidence="2 3">
    <name type="scientific">Glonium stellatum</name>
    <dbReference type="NCBI Taxonomy" id="574774"/>
    <lineage>
        <taxon>Eukaryota</taxon>
        <taxon>Fungi</taxon>
        <taxon>Dikarya</taxon>
        <taxon>Ascomycota</taxon>
        <taxon>Pezizomycotina</taxon>
        <taxon>Dothideomycetes</taxon>
        <taxon>Pleosporomycetidae</taxon>
        <taxon>Gloniales</taxon>
        <taxon>Gloniaceae</taxon>
        <taxon>Glonium</taxon>
    </lineage>
</organism>
<dbReference type="PANTHER" id="PTHR43130:SF7">
    <property type="entry name" value="DJ-1_PFPI DOMAIN-CONTAINING PROTEIN"/>
    <property type="match status" value="1"/>
</dbReference>
<dbReference type="AlphaFoldDB" id="A0A8E2JSM1"/>
<reference evidence="2 3" key="1">
    <citation type="journal article" date="2016" name="Nat. Commun.">
        <title>Ectomycorrhizal ecology is imprinted in the genome of the dominant symbiotic fungus Cenococcum geophilum.</title>
        <authorList>
            <consortium name="DOE Joint Genome Institute"/>
            <person name="Peter M."/>
            <person name="Kohler A."/>
            <person name="Ohm R.A."/>
            <person name="Kuo A."/>
            <person name="Krutzmann J."/>
            <person name="Morin E."/>
            <person name="Arend M."/>
            <person name="Barry K.W."/>
            <person name="Binder M."/>
            <person name="Choi C."/>
            <person name="Clum A."/>
            <person name="Copeland A."/>
            <person name="Grisel N."/>
            <person name="Haridas S."/>
            <person name="Kipfer T."/>
            <person name="LaButti K."/>
            <person name="Lindquist E."/>
            <person name="Lipzen A."/>
            <person name="Maire R."/>
            <person name="Meier B."/>
            <person name="Mihaltcheva S."/>
            <person name="Molinier V."/>
            <person name="Murat C."/>
            <person name="Poggeler S."/>
            <person name="Quandt C.A."/>
            <person name="Sperisen C."/>
            <person name="Tritt A."/>
            <person name="Tisserant E."/>
            <person name="Crous P.W."/>
            <person name="Henrissat B."/>
            <person name="Nehls U."/>
            <person name="Egli S."/>
            <person name="Spatafora J.W."/>
            <person name="Grigoriev I.V."/>
            <person name="Martin F.M."/>
        </authorList>
    </citation>
    <scope>NUCLEOTIDE SEQUENCE [LARGE SCALE GENOMIC DNA]</scope>
    <source>
        <strain evidence="2 3">CBS 207.34</strain>
    </source>
</reference>
<dbReference type="InterPro" id="IPR029062">
    <property type="entry name" value="Class_I_gatase-like"/>
</dbReference>
<dbReference type="PANTHER" id="PTHR43130">
    <property type="entry name" value="ARAC-FAMILY TRANSCRIPTIONAL REGULATOR"/>
    <property type="match status" value="1"/>
</dbReference>
<evidence type="ECO:0000313" key="2">
    <source>
        <dbReference type="EMBL" id="OCL07669.1"/>
    </source>
</evidence>
<dbReference type="EMBL" id="KV749819">
    <property type="protein sequence ID" value="OCL07669.1"/>
    <property type="molecule type" value="Genomic_DNA"/>
</dbReference>
<keyword evidence="3" id="KW-1185">Reference proteome</keyword>
<feature type="compositionally biased region" description="Low complexity" evidence="1">
    <location>
        <begin position="89"/>
        <end position="101"/>
    </location>
</feature>
<gene>
    <name evidence="2" type="ORF">AOQ84DRAFT_222650</name>
</gene>